<feature type="transmembrane region" description="Helical" evidence="1">
    <location>
        <begin position="235"/>
        <end position="260"/>
    </location>
</feature>
<feature type="transmembrane region" description="Helical" evidence="1">
    <location>
        <begin position="77"/>
        <end position="99"/>
    </location>
</feature>
<feature type="transmembrane region" description="Helical" evidence="1">
    <location>
        <begin position="195"/>
        <end position="215"/>
    </location>
</feature>
<dbReference type="GO" id="GO:0140359">
    <property type="term" value="F:ABC-type transporter activity"/>
    <property type="evidence" value="ECO:0007669"/>
    <property type="project" value="InterPro"/>
</dbReference>
<dbReference type="PANTHER" id="PTHR37305:SF1">
    <property type="entry name" value="MEMBRANE PROTEIN"/>
    <property type="match status" value="1"/>
</dbReference>
<dbReference type="PANTHER" id="PTHR37305">
    <property type="entry name" value="INTEGRAL MEMBRANE PROTEIN-RELATED"/>
    <property type="match status" value="1"/>
</dbReference>
<keyword evidence="1" id="KW-1133">Transmembrane helix</keyword>
<gene>
    <name evidence="2" type="ORF">R1CP_17785</name>
</gene>
<dbReference type="PATRIC" id="fig|37919.13.peg.3691"/>
<organism evidence="2 3">
    <name type="scientific">Rhodococcus opacus</name>
    <name type="common">Nocardia opaca</name>
    <dbReference type="NCBI Taxonomy" id="37919"/>
    <lineage>
        <taxon>Bacteria</taxon>
        <taxon>Bacillati</taxon>
        <taxon>Actinomycetota</taxon>
        <taxon>Actinomycetes</taxon>
        <taxon>Mycobacteriales</taxon>
        <taxon>Nocardiaceae</taxon>
        <taxon>Rhodococcus</taxon>
    </lineage>
</organism>
<reference evidence="2 3" key="1">
    <citation type="submission" date="2014-07" db="EMBL/GenBank/DDBJ databases">
        <authorList>
            <person name="Zhang J.E."/>
            <person name="Yang H."/>
            <person name="Guo J."/>
            <person name="Deng Z."/>
            <person name="Luo H."/>
            <person name="Luo M."/>
            <person name="Zhao B."/>
        </authorList>
    </citation>
    <scope>NUCLEOTIDE SEQUENCE [LARGE SCALE GENOMIC DNA]</scope>
    <source>
        <strain evidence="2 3">1CP</strain>
    </source>
</reference>
<accession>A0A1B1K6I0</accession>
<feature type="transmembrane region" description="Helical" evidence="1">
    <location>
        <begin position="125"/>
        <end position="145"/>
    </location>
</feature>
<dbReference type="Pfam" id="PF12679">
    <property type="entry name" value="ABC2_membrane_2"/>
    <property type="match status" value="1"/>
</dbReference>
<evidence type="ECO:0000313" key="2">
    <source>
        <dbReference type="EMBL" id="ANS28243.1"/>
    </source>
</evidence>
<dbReference type="GO" id="GO:0005886">
    <property type="term" value="C:plasma membrane"/>
    <property type="evidence" value="ECO:0007669"/>
    <property type="project" value="UniProtKB-SubCell"/>
</dbReference>
<protein>
    <submittedName>
        <fullName evidence="2">ABC transporter permease</fullName>
    </submittedName>
</protein>
<sequence length="266" mass="28117">MLRSVLTKTLYDQRRAFPAWVVGLALLVAMYVAIWPSVRDQPSMNQFLDEMPEAFRALFAMSGADMSTPVGYIEIELLSFMGPLLLLIYAVGTGAAAVAGEEERGTLDQLLVTPLSRGRILTEKFGALAVGTVALSAVMGLALLGEGILADMDLPVGNVAAAMTHLALLALVFGALAFAIGAVTGRPALSRSVPAVAAILAYVLNGLGPVVSWLAPWQRYSPFYQYAGHDPLRHGFSFAAASVSLLTIAVLLGVALVGFAQRDVVR</sequence>
<name>A0A1B1K6I0_RHOOP</name>
<dbReference type="AlphaFoldDB" id="A0A1B1K6I0"/>
<feature type="transmembrane region" description="Helical" evidence="1">
    <location>
        <begin position="20"/>
        <end position="38"/>
    </location>
</feature>
<dbReference type="EMBL" id="CP009111">
    <property type="protein sequence ID" value="ANS28243.1"/>
    <property type="molecule type" value="Genomic_DNA"/>
</dbReference>
<dbReference type="Proteomes" id="UP000186108">
    <property type="component" value="Chromosome"/>
</dbReference>
<feature type="transmembrane region" description="Helical" evidence="1">
    <location>
        <begin position="165"/>
        <end position="183"/>
    </location>
</feature>
<evidence type="ECO:0000313" key="3">
    <source>
        <dbReference type="Proteomes" id="UP000186108"/>
    </source>
</evidence>
<proteinExistence type="predicted"/>
<dbReference type="RefSeq" id="WP_005257886.1">
    <property type="nucleotide sequence ID" value="NZ_CP051855.1"/>
</dbReference>
<evidence type="ECO:0000256" key="1">
    <source>
        <dbReference type="SAM" id="Phobius"/>
    </source>
</evidence>
<keyword evidence="1" id="KW-0472">Membrane</keyword>
<keyword evidence="1" id="KW-0812">Transmembrane</keyword>